<dbReference type="Proteomes" id="UP000241447">
    <property type="component" value="Chromosome"/>
</dbReference>
<proteinExistence type="predicted"/>
<evidence type="ECO:0000313" key="2">
    <source>
        <dbReference type="Proteomes" id="UP000241447"/>
    </source>
</evidence>
<evidence type="ECO:0000313" key="1">
    <source>
        <dbReference type="EMBL" id="AVW90979.1"/>
    </source>
</evidence>
<accession>A0A2R4M1K4</accession>
<dbReference type="EMBL" id="CP028475">
    <property type="protein sequence ID" value="AVW90979.1"/>
    <property type="molecule type" value="Genomic_DNA"/>
</dbReference>
<dbReference type="InterPro" id="IPR058159">
    <property type="entry name" value="Phage_holin_10"/>
</dbReference>
<sequence length="61" mass="6238">MLKSLIISQFAGPIIRHGATVVGGYLIAQGWADESTAGEIVGGLVAAGGLIMSWADKAIRV</sequence>
<name>A0A2R4M1K4_9RHOB</name>
<dbReference type="Pfam" id="PF23987">
    <property type="entry name" value="Phage_holin_10"/>
    <property type="match status" value="1"/>
</dbReference>
<organism evidence="1 2">
    <name type="scientific">Celeribacter baekdonensis</name>
    <dbReference type="NCBI Taxonomy" id="875171"/>
    <lineage>
        <taxon>Bacteria</taxon>
        <taxon>Pseudomonadati</taxon>
        <taxon>Pseudomonadota</taxon>
        <taxon>Alphaproteobacteria</taxon>
        <taxon>Rhodobacterales</taxon>
        <taxon>Roseobacteraceae</taxon>
        <taxon>Celeribacter</taxon>
    </lineage>
</organism>
<reference evidence="1 2" key="1">
    <citation type="submission" date="2018-03" db="EMBL/GenBank/DDBJ databases">
        <title>The Complete Genome of Celeribacter baekdonensis strain LH4, a Thiosulfate-Oxidizing Alphaproteobacterium Isolated from Gulf of Mexico Continental Slope Sediments.</title>
        <authorList>
            <person name="Flood B.E."/>
            <person name="Bailey J.V."/>
            <person name="Leprich D."/>
        </authorList>
    </citation>
    <scope>NUCLEOTIDE SEQUENCE [LARGE SCALE GENOMIC DNA]</scope>
    <source>
        <strain evidence="1 2">LH4</strain>
    </source>
</reference>
<dbReference type="AlphaFoldDB" id="A0A2R4M1K4"/>
<protein>
    <submittedName>
        <fullName evidence="1">Uncharacterized protein</fullName>
    </submittedName>
</protein>
<dbReference type="RefSeq" id="WP_107719436.1">
    <property type="nucleotide sequence ID" value="NZ_CP028475.1"/>
</dbReference>
<gene>
    <name evidence="1" type="ORF">DA792_07685</name>
</gene>
<dbReference type="KEGG" id="cbak:DA792_07685"/>
<dbReference type="OrthoDB" id="8452732at2"/>